<name>A0ACC2FY29_DALPE</name>
<sequence length="174" mass="19136">MKCGGTAEVKDATPEVQKICDEMKPSAEEKSGKKFGVFVAKKFTTQVVAGTNYFIKVHVGGEEYVHVRVHKSLPHDGGKLERPTPCARDGRRKSSKNRFPSPRGLKEIHGVQEPTGIVNTLEQNTGHKALGKITDNPAIDKHLRVTVQVMTWLNKVVDLGKSITGGLSKTVKYF</sequence>
<dbReference type="Proteomes" id="UP001157502">
    <property type="component" value="Chromosome 20"/>
</dbReference>
<evidence type="ECO:0000313" key="2">
    <source>
        <dbReference type="Proteomes" id="UP001157502"/>
    </source>
</evidence>
<keyword evidence="2" id="KW-1185">Reference proteome</keyword>
<evidence type="ECO:0000313" key="1">
    <source>
        <dbReference type="EMBL" id="KAJ7996247.1"/>
    </source>
</evidence>
<accession>A0ACC2FY29</accession>
<proteinExistence type="predicted"/>
<dbReference type="EMBL" id="CM055747">
    <property type="protein sequence ID" value="KAJ7996247.1"/>
    <property type="molecule type" value="Genomic_DNA"/>
</dbReference>
<protein>
    <submittedName>
        <fullName evidence="1">Uncharacterized protein</fullName>
    </submittedName>
</protein>
<comment type="caution">
    <text evidence="1">The sequence shown here is derived from an EMBL/GenBank/DDBJ whole genome shotgun (WGS) entry which is preliminary data.</text>
</comment>
<reference evidence="1" key="1">
    <citation type="submission" date="2021-05" db="EMBL/GenBank/DDBJ databases">
        <authorList>
            <person name="Pan Q."/>
            <person name="Jouanno E."/>
            <person name="Zahm M."/>
            <person name="Klopp C."/>
            <person name="Cabau C."/>
            <person name="Louis A."/>
            <person name="Berthelot C."/>
            <person name="Parey E."/>
            <person name="Roest Crollius H."/>
            <person name="Montfort J."/>
            <person name="Robinson-Rechavi M."/>
            <person name="Bouchez O."/>
            <person name="Lampietro C."/>
            <person name="Lopez Roques C."/>
            <person name="Donnadieu C."/>
            <person name="Postlethwait J."/>
            <person name="Bobe J."/>
            <person name="Dillon D."/>
            <person name="Chandos A."/>
            <person name="von Hippel F."/>
            <person name="Guiguen Y."/>
        </authorList>
    </citation>
    <scope>NUCLEOTIDE SEQUENCE</scope>
    <source>
        <strain evidence="1">YG-Jan2019</strain>
    </source>
</reference>
<organism evidence="1 2">
    <name type="scientific">Dallia pectoralis</name>
    <name type="common">Alaska blackfish</name>
    <dbReference type="NCBI Taxonomy" id="75939"/>
    <lineage>
        <taxon>Eukaryota</taxon>
        <taxon>Metazoa</taxon>
        <taxon>Chordata</taxon>
        <taxon>Craniata</taxon>
        <taxon>Vertebrata</taxon>
        <taxon>Euteleostomi</taxon>
        <taxon>Actinopterygii</taxon>
        <taxon>Neopterygii</taxon>
        <taxon>Teleostei</taxon>
        <taxon>Protacanthopterygii</taxon>
        <taxon>Esociformes</taxon>
        <taxon>Umbridae</taxon>
        <taxon>Dallia</taxon>
    </lineage>
</organism>
<gene>
    <name evidence="1" type="ORF">DPEC_G00235120</name>
</gene>